<dbReference type="InterPro" id="IPR050190">
    <property type="entry name" value="UPF0213_domain"/>
</dbReference>
<dbReference type="PANTHER" id="PTHR34477:SF1">
    <property type="entry name" value="UPF0213 PROTEIN YHBQ"/>
    <property type="match status" value="1"/>
</dbReference>
<dbReference type="Pfam" id="PF01541">
    <property type="entry name" value="GIY-YIG"/>
    <property type="match status" value="1"/>
</dbReference>
<reference evidence="2" key="1">
    <citation type="journal article" date="2015" name="Nature">
        <title>Complex archaea that bridge the gap between prokaryotes and eukaryotes.</title>
        <authorList>
            <person name="Spang A."/>
            <person name="Saw J.H."/>
            <person name="Jorgensen S.L."/>
            <person name="Zaremba-Niedzwiedzka K."/>
            <person name="Martijn J."/>
            <person name="Lind A.E."/>
            <person name="van Eijk R."/>
            <person name="Schleper C."/>
            <person name="Guy L."/>
            <person name="Ettema T.J."/>
        </authorList>
    </citation>
    <scope>NUCLEOTIDE SEQUENCE</scope>
</reference>
<dbReference type="PANTHER" id="PTHR34477">
    <property type="entry name" value="UPF0213 PROTEIN YHBQ"/>
    <property type="match status" value="1"/>
</dbReference>
<dbReference type="PROSITE" id="PS50164">
    <property type="entry name" value="GIY_YIG"/>
    <property type="match status" value="1"/>
</dbReference>
<feature type="domain" description="GIY-YIG" evidence="1">
    <location>
        <begin position="16"/>
        <end position="91"/>
    </location>
</feature>
<dbReference type="Gene3D" id="3.40.1440.10">
    <property type="entry name" value="GIY-YIG endonuclease"/>
    <property type="match status" value="1"/>
</dbReference>
<dbReference type="EMBL" id="LAZR01056864">
    <property type="protein sequence ID" value="KKK73266.1"/>
    <property type="molecule type" value="Genomic_DNA"/>
</dbReference>
<accession>A0A0F9AM41</accession>
<organism evidence="2">
    <name type="scientific">marine sediment metagenome</name>
    <dbReference type="NCBI Taxonomy" id="412755"/>
    <lineage>
        <taxon>unclassified sequences</taxon>
        <taxon>metagenomes</taxon>
        <taxon>ecological metagenomes</taxon>
    </lineage>
</organism>
<evidence type="ECO:0000313" key="2">
    <source>
        <dbReference type="EMBL" id="KKK73266.1"/>
    </source>
</evidence>
<comment type="caution">
    <text evidence="2">The sequence shown here is derived from an EMBL/GenBank/DDBJ whole genome shotgun (WGS) entry which is preliminary data.</text>
</comment>
<dbReference type="InterPro" id="IPR035901">
    <property type="entry name" value="GIY-YIG_endonuc_sf"/>
</dbReference>
<proteinExistence type="predicted"/>
<name>A0A0F9AM41_9ZZZZ</name>
<dbReference type="CDD" id="cd10456">
    <property type="entry name" value="GIY-YIG_UPF0213"/>
    <property type="match status" value="1"/>
</dbReference>
<dbReference type="SUPFAM" id="SSF82771">
    <property type="entry name" value="GIY-YIG endonuclease"/>
    <property type="match status" value="1"/>
</dbReference>
<dbReference type="InterPro" id="IPR000305">
    <property type="entry name" value="GIY-YIG_endonuc"/>
</dbReference>
<gene>
    <name evidence="2" type="ORF">LCGC14_2895570</name>
</gene>
<dbReference type="AlphaFoldDB" id="A0A0F9AM41"/>
<protein>
    <recommendedName>
        <fullName evidence="1">GIY-YIG domain-containing protein</fullName>
    </recommendedName>
</protein>
<sequence length="104" mass="11628">MAVSSSRSSSAKRDSVVWVVYILRCSDGTLYTGYTNDVDARVKKHNAGKGAKYTRSRLPVVIAFTSQWGSKSLAMSYEADIKKKTRAQKLALIADMADTEFEWR</sequence>
<evidence type="ECO:0000259" key="1">
    <source>
        <dbReference type="PROSITE" id="PS50164"/>
    </source>
</evidence>